<dbReference type="GO" id="GO:0044218">
    <property type="term" value="C:other organism cell membrane"/>
    <property type="evidence" value="ECO:0007669"/>
    <property type="project" value="UniProtKB-KW"/>
</dbReference>
<evidence type="ECO:0000256" key="2">
    <source>
        <dbReference type="ARBA" id="ARBA00022483"/>
    </source>
</evidence>
<dbReference type="SMART" id="SM00248">
    <property type="entry name" value="ANK"/>
    <property type="match status" value="9"/>
</dbReference>
<dbReference type="EMBL" id="ABJB011037064">
    <property type="status" value="NOT_ANNOTATED_CDS"/>
    <property type="molecule type" value="Genomic_DNA"/>
</dbReference>
<dbReference type="SUPFAM" id="SSF158235">
    <property type="entry name" value="SOCS box-like"/>
    <property type="match status" value="1"/>
</dbReference>
<reference evidence="11" key="2">
    <citation type="submission" date="2020-05" db="UniProtKB">
        <authorList>
            <consortium name="EnsemblMetazoa"/>
        </authorList>
    </citation>
    <scope>IDENTIFICATION</scope>
    <source>
        <strain evidence="11">wikel</strain>
    </source>
</reference>
<name>B7PW93_IXOSC</name>
<dbReference type="EC" id="3.1.1.4" evidence="10"/>
<dbReference type="GO" id="GO:0044231">
    <property type="term" value="C:host cell presynaptic membrane"/>
    <property type="evidence" value="ECO:0007669"/>
    <property type="project" value="UniProtKB-KW"/>
</dbReference>
<dbReference type="PROSITE" id="PS50225">
    <property type="entry name" value="SOCS"/>
    <property type="match status" value="1"/>
</dbReference>
<dbReference type="EMBL" id="ABJB010577651">
    <property type="status" value="NOT_ANNOTATED_CDS"/>
    <property type="molecule type" value="Genomic_DNA"/>
</dbReference>
<dbReference type="SMART" id="SM00969">
    <property type="entry name" value="SOCS_box"/>
    <property type="match status" value="1"/>
</dbReference>
<keyword evidence="6 8" id="KW-0040">ANK repeat</keyword>
<evidence type="ECO:0000256" key="6">
    <source>
        <dbReference type="ARBA" id="ARBA00023043"/>
    </source>
</evidence>
<dbReference type="EMBL" id="ABJB010086476">
    <property type="status" value="NOT_ANNOTATED_CDS"/>
    <property type="molecule type" value="Genomic_DNA"/>
</dbReference>
<dbReference type="FunFam" id="1.10.750.20:FF:000001">
    <property type="entry name" value="Ankyrin repeat and SOCS box containing 1"/>
    <property type="match status" value="1"/>
</dbReference>
<dbReference type="PANTHER" id="PTHR24178">
    <property type="entry name" value="MOLTING PROTEIN MLT-4"/>
    <property type="match status" value="1"/>
</dbReference>
<dbReference type="EnsemblMetazoa" id="ISCW006888-RA">
    <property type="protein sequence ID" value="ISCW006888-PA"/>
    <property type="gene ID" value="ISCW006888"/>
</dbReference>
<dbReference type="EMBL" id="ABJB010210540">
    <property type="status" value="NOT_ANNOTATED_CDS"/>
    <property type="molecule type" value="Genomic_DNA"/>
</dbReference>
<feature type="domain" description="SOCS box" evidence="9">
    <location>
        <begin position="430"/>
        <end position="484"/>
    </location>
</feature>
<dbReference type="GO" id="GO:0004623">
    <property type="term" value="F:phospholipase A2 activity"/>
    <property type="evidence" value="ECO:0007669"/>
    <property type="project" value="UniProtKB-EC"/>
</dbReference>
<evidence type="ECO:0000256" key="1">
    <source>
        <dbReference type="ARBA" id="ARBA00004175"/>
    </source>
</evidence>
<dbReference type="InterPro" id="IPR001496">
    <property type="entry name" value="SOCS_box"/>
</dbReference>
<proteinExistence type="predicted"/>
<dbReference type="EMBL" id="DS806362">
    <property type="protein sequence ID" value="EEC10865.1"/>
    <property type="molecule type" value="Genomic_DNA"/>
</dbReference>
<dbReference type="STRING" id="6945.B7PW93"/>
<dbReference type="EMBL" id="ABJB010032609">
    <property type="status" value="NOT_ANNOTATED_CDS"/>
    <property type="molecule type" value="Genomic_DNA"/>
</dbReference>
<dbReference type="Pfam" id="PF07525">
    <property type="entry name" value="SOCS_box"/>
    <property type="match status" value="1"/>
</dbReference>
<dbReference type="OrthoDB" id="194358at2759"/>
<keyword evidence="3" id="KW-1052">Target cell membrane</keyword>
<reference evidence="10 12" key="1">
    <citation type="submission" date="2008-03" db="EMBL/GenBank/DDBJ databases">
        <title>Annotation of Ixodes scapularis.</title>
        <authorList>
            <consortium name="Ixodes scapularis Genome Project Consortium"/>
            <person name="Caler E."/>
            <person name="Hannick L.I."/>
            <person name="Bidwell S."/>
            <person name="Joardar V."/>
            <person name="Thiagarajan M."/>
            <person name="Amedeo P."/>
            <person name="Galinsky K.J."/>
            <person name="Schobel S."/>
            <person name="Inman J."/>
            <person name="Hostetler J."/>
            <person name="Miller J."/>
            <person name="Hammond M."/>
            <person name="Megy K."/>
            <person name="Lawson D."/>
            <person name="Kodira C."/>
            <person name="Sutton G."/>
            <person name="Meyer J."/>
            <person name="Hill C.A."/>
            <person name="Birren B."/>
            <person name="Nene V."/>
            <person name="Collins F."/>
            <person name="Alarcon-Chaidez F."/>
            <person name="Wikel S."/>
            <person name="Strausberg R."/>
        </authorList>
    </citation>
    <scope>NUCLEOTIDE SEQUENCE [LARGE SCALE GENOMIC DNA]</scope>
    <source>
        <strain evidence="12">Wikel</strain>
        <strain evidence="10">Wikel colony</strain>
    </source>
</reference>
<dbReference type="Gene3D" id="1.10.750.20">
    <property type="entry name" value="SOCS box"/>
    <property type="match status" value="1"/>
</dbReference>
<sequence length="497" mass="55268">MEDILLEMTKADLLDRLQDVSPRKTGLQEDPLPCIYLPRDASSHHRDNPHQRGLGLFQSLWRLAPLRRKTDVNLPDFYDRMPIHYAAQQGRPEVLDLLIKAGCRINVSDSDNVTPLQLAVTGGHEEVTHMLLKAGSRVNSKNSDRSSTLHIAASQGHASIVERLLQYGAAVDTLDSLGRTPLLIAVIGGHHDVAKVLINYQANVNMEGLYGRSPLWVAVAKVDVVMAQLLLDAGAKVLQGKRFLHDAVSSAVPELLQLLLRRGVSVNTRDVHGNSPLHLAIRKKSPSMLRELVQFGGDVNITNSLTGLSLLHEAVTDLDESNFDIFRSILDILLSAGCRMNAESGTTGDTPLFRSIIANKLLFAEELIREGCDVNCGNVYTCAIDNLWLAKRLRELRLVKMIVYAGYDLNRFAVPDAEVNQNVLGAQETAIRHWLRTVKTNPLRLSELCRITIRRRLGQSLVSKVSRLVLPASMKDFLLLDDVRCELAEASVRFVFW</sequence>
<feature type="repeat" description="ANK" evidence="8">
    <location>
        <begin position="144"/>
        <end position="176"/>
    </location>
</feature>
<dbReference type="EMBL" id="ABJB010657747">
    <property type="status" value="NOT_ANNOTATED_CDS"/>
    <property type="molecule type" value="Genomic_DNA"/>
</dbReference>
<dbReference type="Pfam" id="PF12796">
    <property type="entry name" value="Ank_2"/>
    <property type="match status" value="3"/>
</dbReference>
<accession>B7PW93</accession>
<evidence type="ECO:0000256" key="8">
    <source>
        <dbReference type="PROSITE-ProRule" id="PRU00023"/>
    </source>
</evidence>
<dbReference type="EMBL" id="ABJB010158660">
    <property type="status" value="NOT_ANNOTATED_CDS"/>
    <property type="molecule type" value="Genomic_DNA"/>
</dbReference>
<keyword evidence="10" id="KW-0378">Hydrolase</keyword>
<feature type="repeat" description="ANK" evidence="8">
    <location>
        <begin position="239"/>
        <end position="271"/>
    </location>
</feature>
<feature type="repeat" description="ANK" evidence="8">
    <location>
        <begin position="78"/>
        <end position="110"/>
    </location>
</feature>
<dbReference type="GO" id="GO:0006887">
    <property type="term" value="P:exocytosis"/>
    <property type="evidence" value="ECO:0007669"/>
    <property type="project" value="UniProtKB-KW"/>
</dbReference>
<dbReference type="PROSITE" id="PS50088">
    <property type="entry name" value="ANK_REPEAT"/>
    <property type="match status" value="6"/>
</dbReference>
<dbReference type="PROSITE" id="PS50297">
    <property type="entry name" value="ANK_REP_REGION"/>
    <property type="match status" value="6"/>
</dbReference>
<feature type="repeat" description="ANK" evidence="8">
    <location>
        <begin position="177"/>
        <end position="209"/>
    </location>
</feature>
<dbReference type="VEuPathDB" id="VectorBase:ISCW006888"/>
<evidence type="ECO:0000256" key="7">
    <source>
        <dbReference type="ARBA" id="ARBA00023298"/>
    </source>
</evidence>
<feature type="repeat" description="ANK" evidence="8">
    <location>
        <begin position="111"/>
        <end position="143"/>
    </location>
</feature>
<keyword evidence="5" id="KW-0800">Toxin</keyword>
<dbReference type="InterPro" id="IPR002110">
    <property type="entry name" value="Ankyrin_rpt"/>
</dbReference>
<evidence type="ECO:0000256" key="4">
    <source>
        <dbReference type="ARBA" id="ARBA00022737"/>
    </source>
</evidence>
<evidence type="ECO:0000313" key="10">
    <source>
        <dbReference type="EMBL" id="EEC10865.1"/>
    </source>
</evidence>
<organism>
    <name type="scientific">Ixodes scapularis</name>
    <name type="common">Black-legged tick</name>
    <name type="synonym">Deer tick</name>
    <dbReference type="NCBI Taxonomy" id="6945"/>
    <lineage>
        <taxon>Eukaryota</taxon>
        <taxon>Metazoa</taxon>
        <taxon>Ecdysozoa</taxon>
        <taxon>Arthropoda</taxon>
        <taxon>Chelicerata</taxon>
        <taxon>Arachnida</taxon>
        <taxon>Acari</taxon>
        <taxon>Parasitiformes</taxon>
        <taxon>Ixodida</taxon>
        <taxon>Ixodoidea</taxon>
        <taxon>Ixodidae</taxon>
        <taxon>Ixodinae</taxon>
        <taxon>Ixodes</taxon>
    </lineage>
</organism>
<evidence type="ECO:0000256" key="3">
    <source>
        <dbReference type="ARBA" id="ARBA00022537"/>
    </source>
</evidence>
<keyword evidence="5" id="KW-0638">Presynaptic neurotoxin</keyword>
<evidence type="ECO:0000259" key="9">
    <source>
        <dbReference type="PROSITE" id="PS50225"/>
    </source>
</evidence>
<dbReference type="PaxDb" id="6945-B7PW93"/>
<keyword evidence="4" id="KW-0677">Repeat</keyword>
<dbReference type="EMBL" id="ABJB010918106">
    <property type="status" value="NOT_ANNOTATED_CDS"/>
    <property type="molecule type" value="Genomic_DNA"/>
</dbReference>
<dbReference type="VEuPathDB" id="VectorBase:ISCP_006809"/>
<dbReference type="SUPFAM" id="SSF48403">
    <property type="entry name" value="Ankyrin repeat"/>
    <property type="match status" value="1"/>
</dbReference>
<dbReference type="GO" id="GO:0035556">
    <property type="term" value="P:intracellular signal transduction"/>
    <property type="evidence" value="ECO:0007669"/>
    <property type="project" value="InterPro"/>
</dbReference>
<keyword evidence="7" id="KW-1053">Target membrane</keyword>
<dbReference type="AlphaFoldDB" id="B7PW93"/>
<keyword evidence="2" id="KW-0268">Exocytosis</keyword>
<dbReference type="HOGENOM" id="CLU_565422_0_0_1"/>
<keyword evidence="7" id="KW-0472">Membrane</keyword>
<dbReference type="EMBL" id="ABJB010321974">
    <property type="status" value="NOT_ANNOTATED_CDS"/>
    <property type="molecule type" value="Genomic_DNA"/>
</dbReference>
<dbReference type="CDD" id="cd03716">
    <property type="entry name" value="SOCS_ASB_like"/>
    <property type="match status" value="1"/>
</dbReference>
<feature type="repeat" description="ANK" evidence="8">
    <location>
        <begin position="272"/>
        <end position="304"/>
    </location>
</feature>
<gene>
    <name evidence="10" type="ORF">IscW_ISCW006888</name>
</gene>
<dbReference type="Gene3D" id="1.25.40.20">
    <property type="entry name" value="Ankyrin repeat-containing domain"/>
    <property type="match status" value="1"/>
</dbReference>
<dbReference type="InParanoid" id="B7PW93"/>
<dbReference type="EMBL" id="ABJB010485444">
    <property type="status" value="NOT_ANNOTATED_CDS"/>
    <property type="molecule type" value="Genomic_DNA"/>
</dbReference>
<dbReference type="VEuPathDB" id="VectorBase:ISCI006888"/>
<dbReference type="InterPro" id="IPR036036">
    <property type="entry name" value="SOCS_box-like_dom_sf"/>
</dbReference>
<keyword evidence="12" id="KW-1185">Reference proteome</keyword>
<evidence type="ECO:0000313" key="12">
    <source>
        <dbReference type="Proteomes" id="UP000001555"/>
    </source>
</evidence>
<dbReference type="Proteomes" id="UP000001555">
    <property type="component" value="Unassembled WGS sequence"/>
</dbReference>
<keyword evidence="5" id="KW-0528">Neurotoxin</keyword>
<evidence type="ECO:0000313" key="11">
    <source>
        <dbReference type="EnsemblMetazoa" id="ISCW006888-PA"/>
    </source>
</evidence>
<protein>
    <submittedName>
        <fullName evidence="10 11">Ankyrin repeat-containing protein</fullName>
        <ecNumber evidence="10">3.1.1.4</ecNumber>
    </submittedName>
</protein>
<comment type="subcellular location">
    <subcellularLocation>
        <location evidence="1">Target cell membrane</location>
    </subcellularLocation>
</comment>
<evidence type="ECO:0000256" key="5">
    <source>
        <dbReference type="ARBA" id="ARBA00023028"/>
    </source>
</evidence>
<dbReference type="InterPro" id="IPR036770">
    <property type="entry name" value="Ankyrin_rpt-contain_sf"/>
</dbReference>